<dbReference type="EMBL" id="JASUXU010000163">
    <property type="protein sequence ID" value="KAK0302993.1"/>
    <property type="molecule type" value="Genomic_DNA"/>
</dbReference>
<reference evidence="1" key="1">
    <citation type="submission" date="2021-12" db="EMBL/GenBank/DDBJ databases">
        <title>Black yeast isolated from Biological Soil Crust.</title>
        <authorList>
            <person name="Kurbessoian T."/>
        </authorList>
    </citation>
    <scope>NUCLEOTIDE SEQUENCE</scope>
    <source>
        <strain evidence="1">CCFEE 5208</strain>
    </source>
</reference>
<organism evidence="1 2">
    <name type="scientific">Friedmanniomyces endolithicus</name>
    <dbReference type="NCBI Taxonomy" id="329885"/>
    <lineage>
        <taxon>Eukaryota</taxon>
        <taxon>Fungi</taxon>
        <taxon>Dikarya</taxon>
        <taxon>Ascomycota</taxon>
        <taxon>Pezizomycotina</taxon>
        <taxon>Dothideomycetes</taxon>
        <taxon>Dothideomycetidae</taxon>
        <taxon>Mycosphaerellales</taxon>
        <taxon>Teratosphaeriaceae</taxon>
        <taxon>Friedmanniomyces</taxon>
    </lineage>
</organism>
<comment type="caution">
    <text evidence="1">The sequence shown here is derived from an EMBL/GenBank/DDBJ whole genome shotgun (WGS) entry which is preliminary data.</text>
</comment>
<accession>A0AAN6F6D0</accession>
<dbReference type="Gene3D" id="3.80.10.10">
    <property type="entry name" value="Ribonuclease Inhibitor"/>
    <property type="match status" value="1"/>
</dbReference>
<sequence length="629" mass="71038">MPSDGGTLQVTSNGNLELRNLAANDCITQRSVLHRPLGCVSLLDLLDHCKKAVPGVSSTFHTFRVDATLGRLVGSGALQSKLFLVRLHSLTTHCLPDPLNHKTGTEQALSTLRSASVRSFDYLTEKNVKLLREIATLSPIRQYYPLSERVMQTVEWSTKLGFLAQHAGFCTELGLGLGLLDKDPALSHPQHATTLSRTEWQALSQDQLEEFYRRYEDDEGARDAYTTRLAAAVSTAIVAGTTRLAASSQQKSQTSDAQKVLDQLTNGVEALDGVRNLTYRPAFEDEDCWGQRWRNIEFHPEGLVNCGDFGVEPDIDALQLYFVLRTALRAANRLDCVQVLSRGHAFWSVPHLRWLLDWTATRYLHPQSSDTLVSEGLESWIYDIGGPLRVMQYTEALTRDLVAVERSFSRLSRVEFRVDTCWSEDPGEQETIAQAISCMLKEAIQVRHLTLVLRDHASSDEWGEYVFFDATFAIRALNHESARQIMKASTSLLSAVFHLTSLRHLHLSFAVGGVHLRQLLARLKLLRHLELRYVALWPREDIWEDVLRYIAHHCRLESVVLRALEDIHLGRPRLILCPDAPIWKTDAANAAMYGTYEDAIVCFALRKSESLPCLLPDDFLRQQHDHVLR</sequence>
<name>A0AAN6F6D0_9PEZI</name>
<evidence type="ECO:0000313" key="1">
    <source>
        <dbReference type="EMBL" id="KAK0302993.1"/>
    </source>
</evidence>
<proteinExistence type="predicted"/>
<dbReference type="InterPro" id="IPR032675">
    <property type="entry name" value="LRR_dom_sf"/>
</dbReference>
<dbReference type="Proteomes" id="UP001168146">
    <property type="component" value="Unassembled WGS sequence"/>
</dbReference>
<protein>
    <submittedName>
        <fullName evidence="1">Uncharacterized protein</fullName>
    </submittedName>
</protein>
<evidence type="ECO:0000313" key="2">
    <source>
        <dbReference type="Proteomes" id="UP001168146"/>
    </source>
</evidence>
<dbReference type="AlphaFoldDB" id="A0AAN6F6D0"/>
<gene>
    <name evidence="1" type="ORF">LTR82_017702</name>
</gene>